<name>A0A068SEV1_9FUNG</name>
<comment type="caution">
    <text evidence="3">The sequence shown here is derived from an EMBL/GenBank/DDBJ whole genome shotgun (WGS) entry which is preliminary data.</text>
</comment>
<proteinExistence type="predicted"/>
<evidence type="ECO:0000313" key="3">
    <source>
        <dbReference type="EMBL" id="CDH60362.1"/>
    </source>
</evidence>
<feature type="compositionally biased region" description="Polar residues" evidence="1">
    <location>
        <begin position="55"/>
        <end position="73"/>
    </location>
</feature>
<dbReference type="EMBL" id="CBTN010000090">
    <property type="protein sequence ID" value="CDH60362.1"/>
    <property type="molecule type" value="Genomic_DNA"/>
</dbReference>
<reference evidence="3" key="1">
    <citation type="submission" date="2013-08" db="EMBL/GenBank/DDBJ databases">
        <title>Gene expansion shapes genome architecture in the human pathogen Lichtheimia corymbifera: an evolutionary genomics analysis in the ancient terrestrial Mucorales (Mucoromycotina).</title>
        <authorList>
            <person name="Schwartze V.U."/>
            <person name="Winter S."/>
            <person name="Shelest E."/>
            <person name="Marcet-Houben M."/>
            <person name="Horn F."/>
            <person name="Wehner S."/>
            <person name="Hoffmann K."/>
            <person name="Riege K."/>
            <person name="Sammeth M."/>
            <person name="Nowrousian M."/>
            <person name="Valiante V."/>
            <person name="Linde J."/>
            <person name="Jacobsen I.D."/>
            <person name="Marz M."/>
            <person name="Brakhage A.A."/>
            <person name="Gabaldon T."/>
            <person name="Bocker S."/>
            <person name="Voigt K."/>
        </authorList>
    </citation>
    <scope>NUCLEOTIDE SEQUENCE [LARGE SCALE GENOMIC DNA]</scope>
    <source>
        <strain evidence="3">FSU 9682</strain>
    </source>
</reference>
<dbReference type="Proteomes" id="UP000027586">
    <property type="component" value="Unassembled WGS sequence"/>
</dbReference>
<feature type="region of interest" description="Disordered" evidence="1">
    <location>
        <begin position="27"/>
        <end position="320"/>
    </location>
</feature>
<feature type="compositionally biased region" description="Polar residues" evidence="1">
    <location>
        <begin position="27"/>
        <end position="41"/>
    </location>
</feature>
<evidence type="ECO:0000256" key="1">
    <source>
        <dbReference type="SAM" id="MobiDB-lite"/>
    </source>
</evidence>
<organism evidence="3 4">
    <name type="scientific">Lichtheimia corymbifera JMRC:FSU:9682</name>
    <dbReference type="NCBI Taxonomy" id="1263082"/>
    <lineage>
        <taxon>Eukaryota</taxon>
        <taxon>Fungi</taxon>
        <taxon>Fungi incertae sedis</taxon>
        <taxon>Mucoromycota</taxon>
        <taxon>Mucoromycotina</taxon>
        <taxon>Mucoromycetes</taxon>
        <taxon>Mucorales</taxon>
        <taxon>Lichtheimiaceae</taxon>
        <taxon>Lichtheimia</taxon>
    </lineage>
</organism>
<sequence>MARFISLTLATLLSMAVFAQAAPTGAASTTDINGQVPQQEAPNGGTDIAAPSGPNKRSNGQTPEEEGQAQNGEATIAEPNGPNKRSNNGQIPQQNGGSITAPNGANKRSNDISTNQPATAGTTTGKQKTKQTEKRSTTGSSNGPDVDENTNVPEKRSSENDLPKDAENQVKEQEEKRSASAHQSESGNASGGKKSIGKRCNKDVTGAADQGQPPVSVGGQEGAATTVAGDQQDGALDGLTKRSDNEIKDKTQHQTRDDNGAAFGGTAGHGQEGKKVEKRHNMGKKNNGKNKQNNGAQTQGTQPGQQAQPGQPGQAAANPQ</sequence>
<dbReference type="VEuPathDB" id="FungiDB:LCOR_11145.1"/>
<dbReference type="OrthoDB" id="10587682at2759"/>
<feature type="chain" id="PRO_5001653143" evidence="2">
    <location>
        <begin position="22"/>
        <end position="320"/>
    </location>
</feature>
<gene>
    <name evidence="3" type="ORF">LCOR_11145.1</name>
</gene>
<feature type="compositionally biased region" description="Low complexity" evidence="1">
    <location>
        <begin position="289"/>
        <end position="320"/>
    </location>
</feature>
<feature type="compositionally biased region" description="Basic and acidic residues" evidence="1">
    <location>
        <begin position="239"/>
        <end position="259"/>
    </location>
</feature>
<feature type="compositionally biased region" description="Basic residues" evidence="1">
    <location>
        <begin position="276"/>
        <end position="288"/>
    </location>
</feature>
<keyword evidence="4" id="KW-1185">Reference proteome</keyword>
<feature type="compositionally biased region" description="Basic and acidic residues" evidence="1">
    <location>
        <begin position="153"/>
        <end position="178"/>
    </location>
</feature>
<dbReference type="AlphaFoldDB" id="A0A068SEV1"/>
<evidence type="ECO:0000313" key="4">
    <source>
        <dbReference type="Proteomes" id="UP000027586"/>
    </source>
</evidence>
<feature type="signal peptide" evidence="2">
    <location>
        <begin position="1"/>
        <end position="21"/>
    </location>
</feature>
<feature type="compositionally biased region" description="Polar residues" evidence="1">
    <location>
        <begin position="83"/>
        <end position="117"/>
    </location>
</feature>
<protein>
    <submittedName>
        <fullName evidence="3">Uncharacterized protein</fullName>
    </submittedName>
</protein>
<accession>A0A068SEV1</accession>
<evidence type="ECO:0000256" key="2">
    <source>
        <dbReference type="SAM" id="SignalP"/>
    </source>
</evidence>
<keyword evidence="2" id="KW-0732">Signal</keyword>